<dbReference type="GO" id="GO:0005886">
    <property type="term" value="C:plasma membrane"/>
    <property type="evidence" value="ECO:0007669"/>
    <property type="project" value="UniProtKB-SubCell"/>
</dbReference>
<dbReference type="InterPro" id="IPR036771">
    <property type="entry name" value="ATPsynth_dsu/esu_N"/>
</dbReference>
<evidence type="ECO:0000256" key="9">
    <source>
        <dbReference type="HAMAP-Rule" id="MF_00530"/>
    </source>
</evidence>
<sequence>MTAGAMRLLVHVPGEQLIDREVSKVEAEGPEGFFILLPNHIDVVAALKPGLLRYVTPDEDEHFLGVDEGVLVKCGSELRVALRRAVESDDLERLWDAVAQQFLELDDHEQSARSALARLETGAIRALMEIER</sequence>
<keyword evidence="7 9" id="KW-0472">Membrane</keyword>
<name>A0A1M7HGT6_9RHOB</name>
<evidence type="ECO:0000256" key="6">
    <source>
        <dbReference type="ARBA" id="ARBA00023065"/>
    </source>
</evidence>
<dbReference type="InterPro" id="IPR001469">
    <property type="entry name" value="ATP_synth_F1_dsu/esu"/>
</dbReference>
<gene>
    <name evidence="9" type="primary">atpC</name>
    <name evidence="11" type="ORF">SAMN05444389_10688</name>
</gene>
<dbReference type="Gene3D" id="2.60.15.10">
    <property type="entry name" value="F0F1 ATP synthase delta/epsilon subunit, N-terminal"/>
    <property type="match status" value="1"/>
</dbReference>
<dbReference type="GO" id="GO:0012505">
    <property type="term" value="C:endomembrane system"/>
    <property type="evidence" value="ECO:0007669"/>
    <property type="project" value="UniProtKB-SubCell"/>
</dbReference>
<evidence type="ECO:0000256" key="7">
    <source>
        <dbReference type="ARBA" id="ARBA00023136"/>
    </source>
</evidence>
<dbReference type="InterPro" id="IPR020546">
    <property type="entry name" value="ATP_synth_F1_dsu/esu_N"/>
</dbReference>
<keyword evidence="12" id="KW-1185">Reference proteome</keyword>
<comment type="subunit">
    <text evidence="9">F-type ATPases have 2 components, CF(1) - the catalytic core - and CF(0) - the membrane proton channel. CF(1) has five subunits: alpha(3), beta(3), gamma(1), delta(1), epsilon(1). CF(0) has three main subunits: a, b and c.</text>
</comment>
<keyword evidence="4 9" id="KW-0813">Transport</keyword>
<keyword evidence="9" id="KW-0066">ATP synthesis</keyword>
<keyword evidence="8 9" id="KW-0139">CF(1)</keyword>
<dbReference type="STRING" id="53463.SAMN05444389_10688"/>
<dbReference type="HAMAP" id="MF_00530">
    <property type="entry name" value="ATP_synth_epsil_bac"/>
    <property type="match status" value="1"/>
</dbReference>
<keyword evidence="9" id="KW-1003">Cell membrane</keyword>
<evidence type="ECO:0000256" key="4">
    <source>
        <dbReference type="ARBA" id="ARBA00022448"/>
    </source>
</evidence>
<evidence type="ECO:0000259" key="10">
    <source>
        <dbReference type="Pfam" id="PF02823"/>
    </source>
</evidence>
<accession>A0A1M7HGT6</accession>
<dbReference type="SUPFAM" id="SSF51344">
    <property type="entry name" value="Epsilon subunit of F1F0-ATP synthase N-terminal domain"/>
    <property type="match status" value="1"/>
</dbReference>
<keyword evidence="6 9" id="KW-0406">Ion transport</keyword>
<keyword evidence="5 9" id="KW-0375">Hydrogen ion transport</keyword>
<reference evidence="12" key="1">
    <citation type="submission" date="2016-11" db="EMBL/GenBank/DDBJ databases">
        <authorList>
            <person name="Varghese N."/>
            <person name="Submissions S."/>
        </authorList>
    </citation>
    <scope>NUCLEOTIDE SEQUENCE [LARGE SCALE GENOMIC DNA]</scope>
    <source>
        <strain evidence="12">DSM 6637</strain>
    </source>
</reference>
<evidence type="ECO:0000256" key="5">
    <source>
        <dbReference type="ARBA" id="ARBA00022781"/>
    </source>
</evidence>
<evidence type="ECO:0000256" key="3">
    <source>
        <dbReference type="ARBA" id="ARBA00005712"/>
    </source>
</evidence>
<proteinExistence type="inferred from homology"/>
<organism evidence="11 12">
    <name type="scientific">Paracoccus solventivorans</name>
    <dbReference type="NCBI Taxonomy" id="53463"/>
    <lineage>
        <taxon>Bacteria</taxon>
        <taxon>Pseudomonadati</taxon>
        <taxon>Pseudomonadota</taxon>
        <taxon>Alphaproteobacteria</taxon>
        <taxon>Rhodobacterales</taxon>
        <taxon>Paracoccaceae</taxon>
        <taxon>Paracoccus</taxon>
    </lineage>
</organism>
<dbReference type="EMBL" id="FRCK01000006">
    <property type="protein sequence ID" value="SHM27716.1"/>
    <property type="molecule type" value="Genomic_DNA"/>
</dbReference>
<dbReference type="NCBIfam" id="NF004871">
    <property type="entry name" value="PRK06228.1"/>
    <property type="match status" value="1"/>
</dbReference>
<evidence type="ECO:0000313" key="12">
    <source>
        <dbReference type="Proteomes" id="UP000184444"/>
    </source>
</evidence>
<evidence type="ECO:0000256" key="1">
    <source>
        <dbReference type="ARBA" id="ARBA00003543"/>
    </source>
</evidence>
<dbReference type="CDD" id="cd12152">
    <property type="entry name" value="F1-ATPase_delta"/>
    <property type="match status" value="1"/>
</dbReference>
<comment type="similarity">
    <text evidence="3 9">Belongs to the ATPase epsilon chain family.</text>
</comment>
<evidence type="ECO:0000256" key="8">
    <source>
        <dbReference type="ARBA" id="ARBA00023196"/>
    </source>
</evidence>
<evidence type="ECO:0000313" key="11">
    <source>
        <dbReference type="EMBL" id="SHM27716.1"/>
    </source>
</evidence>
<feature type="domain" description="ATP synthase F1 complex delta/epsilon subunit N-terminal" evidence="10">
    <location>
        <begin position="6"/>
        <end position="84"/>
    </location>
</feature>
<dbReference type="Pfam" id="PF02823">
    <property type="entry name" value="ATP-synt_DE_N"/>
    <property type="match status" value="1"/>
</dbReference>
<dbReference type="Proteomes" id="UP000184444">
    <property type="component" value="Unassembled WGS sequence"/>
</dbReference>
<dbReference type="AlphaFoldDB" id="A0A1M7HGT6"/>
<dbReference type="GO" id="GO:0046933">
    <property type="term" value="F:proton-transporting ATP synthase activity, rotational mechanism"/>
    <property type="evidence" value="ECO:0007669"/>
    <property type="project" value="UniProtKB-UniRule"/>
</dbReference>
<comment type="function">
    <text evidence="1 9">Produces ATP from ADP in the presence of a proton gradient across the membrane.</text>
</comment>
<comment type="subcellular location">
    <subcellularLocation>
        <location evidence="9">Cell membrane</location>
        <topology evidence="9">Peripheral membrane protein</topology>
    </subcellularLocation>
    <subcellularLocation>
        <location evidence="2">Endomembrane system</location>
        <topology evidence="2">Peripheral membrane protein</topology>
    </subcellularLocation>
</comment>
<dbReference type="InterPro" id="IPR024037">
    <property type="entry name" value="Alt_ATP_synth_F1_esu"/>
</dbReference>
<protein>
    <recommendedName>
        <fullName evidence="9">ATP synthase epsilon chain</fullName>
    </recommendedName>
    <alternativeName>
        <fullName evidence="9">ATP synthase F1 sector epsilon subunit</fullName>
    </alternativeName>
    <alternativeName>
        <fullName evidence="9">F-ATPase epsilon subunit</fullName>
    </alternativeName>
</protein>
<dbReference type="GO" id="GO:0045259">
    <property type="term" value="C:proton-transporting ATP synthase complex"/>
    <property type="evidence" value="ECO:0007669"/>
    <property type="project" value="UniProtKB-KW"/>
</dbReference>
<evidence type="ECO:0000256" key="2">
    <source>
        <dbReference type="ARBA" id="ARBA00004184"/>
    </source>
</evidence>
<dbReference type="GO" id="GO:0005524">
    <property type="term" value="F:ATP binding"/>
    <property type="evidence" value="ECO:0007669"/>
    <property type="project" value="UniProtKB-UniRule"/>
</dbReference>
<dbReference type="NCBIfam" id="TIGR03166">
    <property type="entry name" value="alt_F1F0_F1_eps"/>
    <property type="match status" value="1"/>
</dbReference>